<dbReference type="InterPro" id="IPR036879">
    <property type="entry name" value="TF_MADSbox_sf"/>
</dbReference>
<dbReference type="Proteomes" id="UP001642260">
    <property type="component" value="Unassembled WGS sequence"/>
</dbReference>
<evidence type="ECO:0000256" key="2">
    <source>
        <dbReference type="ARBA" id="ARBA00023015"/>
    </source>
</evidence>
<evidence type="ECO:0000256" key="3">
    <source>
        <dbReference type="ARBA" id="ARBA00023125"/>
    </source>
</evidence>
<keyword evidence="3" id="KW-0238">DNA-binding</keyword>
<feature type="compositionally biased region" description="Polar residues" evidence="6">
    <location>
        <begin position="173"/>
        <end position="183"/>
    </location>
</feature>
<dbReference type="SUPFAM" id="SSF55455">
    <property type="entry name" value="SRF-like"/>
    <property type="match status" value="1"/>
</dbReference>
<dbReference type="EMBL" id="CAKOAT010066155">
    <property type="protein sequence ID" value="CAH8306623.1"/>
    <property type="molecule type" value="Genomic_DNA"/>
</dbReference>
<dbReference type="AlphaFoldDB" id="A0ABC8J5R2"/>
<accession>A0ABC8J5R2</accession>
<name>A0ABC8J5R2_ERUVS</name>
<evidence type="ECO:0000256" key="1">
    <source>
        <dbReference type="ARBA" id="ARBA00004123"/>
    </source>
</evidence>
<dbReference type="InterPro" id="IPR002100">
    <property type="entry name" value="TF_MADSbox"/>
</dbReference>
<dbReference type="GO" id="GO:0003677">
    <property type="term" value="F:DNA binding"/>
    <property type="evidence" value="ECO:0007669"/>
    <property type="project" value="UniProtKB-KW"/>
</dbReference>
<evidence type="ECO:0000256" key="5">
    <source>
        <dbReference type="ARBA" id="ARBA00023242"/>
    </source>
</evidence>
<comment type="caution">
    <text evidence="8">The sequence shown here is derived from an EMBL/GenBank/DDBJ whole genome shotgun (WGS) entry which is preliminary data.</text>
</comment>
<comment type="subcellular location">
    <subcellularLocation>
        <location evidence="1">Nucleus</location>
    </subcellularLocation>
</comment>
<keyword evidence="2" id="KW-0805">Transcription regulation</keyword>
<sequence length="379" mass="43110">MVKGTKRKAVMEKITKRESAATTYTKRTNGLHSKIAQLCLLTDAQIAVLATPPSANSNVSFFSFGHTSVDSIVKAYLTGGKPVREERDDDEDLGICFARKELGLPQWWESDRLLSTKNPEELMRAMNSVLRLLAKIKELRAQDAYNHQGDDDQEQPPPLKKMKKDMLKKTEPTEQTLVLPSGSSEERVKTLEYNKVLTDEELQIMSTCDSLRVPHNNNNNNINDSLEMDFDQLIDLDLDFDFDFESTNFYDNSETLKMAAEPVDQPLILQDKNNNNNTFSAGEMSLDYSEIDIHHQFSDFDFDTSSVFVDDSLLESTNSALMNWWVPSVEDGFVETSTSQEQFQETTNSSCALNYYDDESAVNDEDTHFSDYLTQLLQF</sequence>
<keyword evidence="9" id="KW-1185">Reference proteome</keyword>
<keyword evidence="5" id="KW-0539">Nucleus</keyword>
<organism evidence="8 9">
    <name type="scientific">Eruca vesicaria subsp. sativa</name>
    <name type="common">Garden rocket</name>
    <name type="synonym">Eruca sativa</name>
    <dbReference type="NCBI Taxonomy" id="29727"/>
    <lineage>
        <taxon>Eukaryota</taxon>
        <taxon>Viridiplantae</taxon>
        <taxon>Streptophyta</taxon>
        <taxon>Embryophyta</taxon>
        <taxon>Tracheophyta</taxon>
        <taxon>Spermatophyta</taxon>
        <taxon>Magnoliopsida</taxon>
        <taxon>eudicotyledons</taxon>
        <taxon>Gunneridae</taxon>
        <taxon>Pentapetalae</taxon>
        <taxon>rosids</taxon>
        <taxon>malvids</taxon>
        <taxon>Brassicales</taxon>
        <taxon>Brassicaceae</taxon>
        <taxon>Brassiceae</taxon>
        <taxon>Eruca</taxon>
    </lineage>
</organism>
<dbReference type="SMART" id="SM00432">
    <property type="entry name" value="MADS"/>
    <property type="match status" value="1"/>
</dbReference>
<dbReference type="PANTHER" id="PTHR11945:SF652">
    <property type="entry name" value="MADS-BOX DOMAIN-CONTAINING PROTEIN"/>
    <property type="match status" value="1"/>
</dbReference>
<dbReference type="GO" id="GO:0005634">
    <property type="term" value="C:nucleus"/>
    <property type="evidence" value="ECO:0007669"/>
    <property type="project" value="UniProtKB-SubCell"/>
</dbReference>
<proteinExistence type="predicted"/>
<evidence type="ECO:0000313" key="9">
    <source>
        <dbReference type="Proteomes" id="UP001642260"/>
    </source>
</evidence>
<dbReference type="Pfam" id="PF00319">
    <property type="entry name" value="SRF-TF"/>
    <property type="match status" value="1"/>
</dbReference>
<evidence type="ECO:0000259" key="7">
    <source>
        <dbReference type="PROSITE" id="PS50066"/>
    </source>
</evidence>
<keyword evidence="4" id="KW-0804">Transcription</keyword>
<protein>
    <recommendedName>
        <fullName evidence="7">MADS-box domain-containing protein</fullName>
    </recommendedName>
</protein>
<evidence type="ECO:0000256" key="6">
    <source>
        <dbReference type="SAM" id="MobiDB-lite"/>
    </source>
</evidence>
<dbReference type="PROSITE" id="PS50066">
    <property type="entry name" value="MADS_BOX_2"/>
    <property type="match status" value="1"/>
</dbReference>
<feature type="region of interest" description="Disordered" evidence="6">
    <location>
        <begin position="146"/>
        <end position="184"/>
    </location>
</feature>
<evidence type="ECO:0000313" key="8">
    <source>
        <dbReference type="EMBL" id="CAH8306623.1"/>
    </source>
</evidence>
<reference evidence="8 9" key="1">
    <citation type="submission" date="2022-03" db="EMBL/GenBank/DDBJ databases">
        <authorList>
            <person name="Macdonald S."/>
            <person name="Ahmed S."/>
            <person name="Newling K."/>
        </authorList>
    </citation>
    <scope>NUCLEOTIDE SEQUENCE [LARGE SCALE GENOMIC DNA]</scope>
</reference>
<dbReference type="Gene3D" id="3.40.1810.10">
    <property type="entry name" value="Transcription factor, MADS-box"/>
    <property type="match status" value="1"/>
</dbReference>
<feature type="domain" description="MADS-box" evidence="7">
    <location>
        <begin position="4"/>
        <end position="49"/>
    </location>
</feature>
<dbReference type="PANTHER" id="PTHR11945">
    <property type="entry name" value="MADS BOX PROTEIN"/>
    <property type="match status" value="1"/>
</dbReference>
<gene>
    <name evidence="8" type="ORF">ERUC_LOCUS4683</name>
</gene>
<evidence type="ECO:0000256" key="4">
    <source>
        <dbReference type="ARBA" id="ARBA00023163"/>
    </source>
</evidence>